<dbReference type="Proteomes" id="UP000029999">
    <property type="component" value="Unassembled WGS sequence"/>
</dbReference>
<dbReference type="Pfam" id="PF20514">
    <property type="entry name" value="WHD_ROXA"/>
    <property type="match status" value="1"/>
</dbReference>
<dbReference type="GO" id="GO:0046872">
    <property type="term" value="F:metal ion binding"/>
    <property type="evidence" value="ECO:0007669"/>
    <property type="project" value="UniProtKB-KW"/>
</dbReference>
<dbReference type="EMBL" id="JRQD01000004">
    <property type="protein sequence ID" value="KGM06466.1"/>
    <property type="molecule type" value="Genomic_DNA"/>
</dbReference>
<dbReference type="InterPro" id="IPR046799">
    <property type="entry name" value="ROXA-like_wH"/>
</dbReference>
<dbReference type="InterPro" id="IPR003347">
    <property type="entry name" value="JmjC_dom"/>
</dbReference>
<accession>A0A0A0BES7</accession>
<sequence length="389" mass="44120">MTVFFNTELTQQQFLTQFWQKKPLLIRQAWTQMDALLSAEELAGLACEADIESRLIQEQGELGPWQVNDGPFTEADFAKLPASHWTLLIQDVDKHVPELTEVMAKFDFIPDWRRDDLMVSFAPEGGSVGPHTDGYDVFLLQAQGTRRWAISQTPVVEAEFIDGLELKILKQFDADDVWDLQPGDMLYLPPHFAHHGVALNDCMTFSIGFRAPTQLELLDAFMHSLSEHEVGQQRYCDPELKVCDDDKYIDRSALRRFKQSLIKCIEDSDDVLLDAVGRLLTETKPSLELLADELLADSDNVSLAEYFSQGKQLHRNPYVRIAWAENEESVQLFAAGETYQADKAVCSIMPILTGGEPIQARHWTQIQSAAATNLLEELVAIGCWYWQSH</sequence>
<dbReference type="GO" id="GO:0016706">
    <property type="term" value="F:2-oxoglutarate-dependent dioxygenase activity"/>
    <property type="evidence" value="ECO:0007669"/>
    <property type="project" value="TreeGrafter"/>
</dbReference>
<dbReference type="PANTHER" id="PTHR13096:SF8">
    <property type="entry name" value="RIBOSOMAL OXYGENASE 1"/>
    <property type="match status" value="1"/>
</dbReference>
<comment type="cofactor">
    <cofactor evidence="1">
        <name>Fe(2+)</name>
        <dbReference type="ChEBI" id="CHEBI:29033"/>
    </cofactor>
</comment>
<dbReference type="InterPro" id="IPR039994">
    <property type="entry name" value="NO66-like"/>
</dbReference>
<keyword evidence="5" id="KW-0408">Iron</keyword>
<evidence type="ECO:0000313" key="7">
    <source>
        <dbReference type="EMBL" id="KGM06466.1"/>
    </source>
</evidence>
<reference evidence="7 8" key="1">
    <citation type="submission" date="2014-09" db="EMBL/GenBank/DDBJ databases">
        <authorList>
            <person name="Grob C."/>
            <person name="Taubert M."/>
            <person name="Howat A.M."/>
            <person name="Burns O.J."/>
            <person name="Dixon J.L."/>
            <person name="Chen Y."/>
            <person name="Murrell J.C."/>
        </authorList>
    </citation>
    <scope>NUCLEOTIDE SEQUENCE [LARGE SCALE GENOMIC DNA]</scope>
    <source>
        <strain evidence="7">L4</strain>
    </source>
</reference>
<dbReference type="Pfam" id="PF08007">
    <property type="entry name" value="JmjC_2"/>
    <property type="match status" value="1"/>
</dbReference>
<dbReference type="AlphaFoldDB" id="A0A0A0BES7"/>
<proteinExistence type="predicted"/>
<keyword evidence="2" id="KW-0479">Metal-binding</keyword>
<evidence type="ECO:0000313" key="8">
    <source>
        <dbReference type="Proteomes" id="UP000029999"/>
    </source>
</evidence>
<dbReference type="SMART" id="SM00558">
    <property type="entry name" value="JmjC"/>
    <property type="match status" value="1"/>
</dbReference>
<comment type="caution">
    <text evidence="7">The sequence shown here is derived from an EMBL/GenBank/DDBJ whole genome shotgun (WGS) entry which is preliminary data.</text>
</comment>
<dbReference type="PANTHER" id="PTHR13096">
    <property type="entry name" value="MINA53 MYC INDUCED NUCLEAR ANTIGEN"/>
    <property type="match status" value="1"/>
</dbReference>
<dbReference type="PROSITE" id="PS51184">
    <property type="entry name" value="JMJC"/>
    <property type="match status" value="1"/>
</dbReference>
<evidence type="ECO:0000259" key="6">
    <source>
        <dbReference type="PROSITE" id="PS51184"/>
    </source>
</evidence>
<keyword evidence="4" id="KW-0560">Oxidoreductase</keyword>
<name>A0A0A0BES7_9GAMM</name>
<evidence type="ECO:0000256" key="3">
    <source>
        <dbReference type="ARBA" id="ARBA00022964"/>
    </source>
</evidence>
<dbReference type="STRING" id="392484.LP43_1688"/>
<dbReference type="SUPFAM" id="SSF51197">
    <property type="entry name" value="Clavaminate synthase-like"/>
    <property type="match status" value="1"/>
</dbReference>
<dbReference type="RefSeq" id="WP_036314200.1">
    <property type="nucleotide sequence ID" value="NZ_JRQD01000004.1"/>
</dbReference>
<evidence type="ECO:0000256" key="2">
    <source>
        <dbReference type="ARBA" id="ARBA00022723"/>
    </source>
</evidence>
<dbReference type="Gene3D" id="3.40.366.30">
    <property type="entry name" value="50S ribosomal protein L16 arginine hydroxylase, Chain A, Domain 2"/>
    <property type="match status" value="1"/>
</dbReference>
<keyword evidence="3" id="KW-0223">Dioxygenase</keyword>
<evidence type="ECO:0000256" key="4">
    <source>
        <dbReference type="ARBA" id="ARBA00023002"/>
    </source>
</evidence>
<organism evidence="7 8">
    <name type="scientific">Methylophaga thiooxydans</name>
    <dbReference type="NCBI Taxonomy" id="392484"/>
    <lineage>
        <taxon>Bacteria</taxon>
        <taxon>Pseudomonadati</taxon>
        <taxon>Pseudomonadota</taxon>
        <taxon>Gammaproteobacteria</taxon>
        <taxon>Thiotrichales</taxon>
        <taxon>Piscirickettsiaceae</taxon>
        <taxon>Methylophaga</taxon>
    </lineage>
</organism>
<gene>
    <name evidence="7" type="ORF">LP43_1688</name>
</gene>
<protein>
    <recommendedName>
        <fullName evidence="6">JmjC domain-containing protein</fullName>
    </recommendedName>
</protein>
<evidence type="ECO:0000256" key="5">
    <source>
        <dbReference type="ARBA" id="ARBA00023004"/>
    </source>
</evidence>
<evidence type="ECO:0000256" key="1">
    <source>
        <dbReference type="ARBA" id="ARBA00001954"/>
    </source>
</evidence>
<dbReference type="Gene3D" id="2.60.120.650">
    <property type="entry name" value="Cupin"/>
    <property type="match status" value="1"/>
</dbReference>
<feature type="domain" description="JmjC" evidence="6">
    <location>
        <begin position="98"/>
        <end position="226"/>
    </location>
</feature>